<dbReference type="SUPFAM" id="SSF56112">
    <property type="entry name" value="Protein kinase-like (PK-like)"/>
    <property type="match status" value="1"/>
</dbReference>
<keyword evidence="1" id="KW-0808">Transferase</keyword>
<dbReference type="InterPro" id="IPR017441">
    <property type="entry name" value="Protein_kinase_ATP_BS"/>
</dbReference>
<dbReference type="Pfam" id="PF00069">
    <property type="entry name" value="Pkinase"/>
    <property type="match status" value="1"/>
</dbReference>
<evidence type="ECO:0000256" key="7">
    <source>
        <dbReference type="SAM" id="Phobius"/>
    </source>
</evidence>
<dbReference type="InterPro" id="IPR000719">
    <property type="entry name" value="Prot_kinase_dom"/>
</dbReference>
<evidence type="ECO:0000256" key="5">
    <source>
        <dbReference type="PROSITE-ProRule" id="PRU10141"/>
    </source>
</evidence>
<evidence type="ECO:0000259" key="8">
    <source>
        <dbReference type="PROSITE" id="PS50011"/>
    </source>
</evidence>
<dbReference type="Gene3D" id="1.10.510.10">
    <property type="entry name" value="Transferase(Phosphotransferase) domain 1"/>
    <property type="match status" value="1"/>
</dbReference>
<keyword evidence="10" id="KW-1185">Reference proteome</keyword>
<evidence type="ECO:0000256" key="2">
    <source>
        <dbReference type="ARBA" id="ARBA00022741"/>
    </source>
</evidence>
<protein>
    <submittedName>
        <fullName evidence="9">Serine/threonine protein kinase</fullName>
    </submittedName>
</protein>
<evidence type="ECO:0000313" key="10">
    <source>
        <dbReference type="Proteomes" id="UP000515512"/>
    </source>
</evidence>
<dbReference type="AlphaFoldDB" id="A0A7D6ZEQ8"/>
<dbReference type="InterPro" id="IPR011009">
    <property type="entry name" value="Kinase-like_dom_sf"/>
</dbReference>
<evidence type="ECO:0000313" key="9">
    <source>
        <dbReference type="EMBL" id="QLY31878.1"/>
    </source>
</evidence>
<keyword evidence="3 9" id="KW-0418">Kinase</keyword>
<dbReference type="CDD" id="cd14014">
    <property type="entry name" value="STKc_PknB_like"/>
    <property type="match status" value="1"/>
</dbReference>
<evidence type="ECO:0000256" key="4">
    <source>
        <dbReference type="ARBA" id="ARBA00022840"/>
    </source>
</evidence>
<reference evidence="9 10" key="1">
    <citation type="submission" date="2020-07" db="EMBL/GenBank/DDBJ databases">
        <authorList>
            <person name="Zhuang K."/>
            <person name="Ran Y."/>
        </authorList>
    </citation>
    <scope>NUCLEOTIDE SEQUENCE [LARGE SCALE GENOMIC DNA]</scope>
    <source>
        <strain evidence="9 10">WCH-YHL-001</strain>
    </source>
</reference>
<proteinExistence type="predicted"/>
<dbReference type="PROSITE" id="PS50011">
    <property type="entry name" value="PROTEIN_KINASE_DOM"/>
    <property type="match status" value="1"/>
</dbReference>
<name>A0A7D6ZEQ8_9NOCA</name>
<sequence length="633" mass="67298">MTIRDLSPDDPAAIGRYRLLGVLGSGGMGRVLLGVGPDGRFVAIKQVHAHLLEDWEYRARFQREVQASTRVSGAFTAPVIDFDVQAEPPWLASVFIVGVPLDHTVAEFGPLPVAELRTLAIGLASAVREIHRCGLIHRDLKPANVILSADGPRVIDFGIAAMSEQQGGLTQTGSVMGSPAYMSPEQALSEPITPASDVFALGAMLAMAATGASPFAGASMAYTLFNIVHTTPDLTAVPAELRDMIAACLDKDPHRRPTPDQLLAYLGSLPDRARPWSESLHAEIDRQAAQLAVLTADPHATQAISGRRRNAPTPSPTGPAMAGNTVPRSRFRRTGLRAALAVAVVAILAAGITWFQLRDNTADSATVTRGPAALAEVDACAWLRAVLPEQIPAESGLAPDPATWAWKYSETWGCYVKSNGASLEIQPGHSVRYLTPTGTTASGFPVLEYKSGVENSCERGVDLSGANQLWGLEVSTRAGCAFTTQLLERLLATRDSAPKSADAASLSRIAPCDLLGRAVFEALAGPVPSDPAAVDAHACSWSGSRTMTVQFRLWDPNHVDRDHIRKLADGTEVSEDRAGSGSSCSLTYSYRTVEDRDEMIVAKVEGGPNQADTHCTAAESLLQSVRSVLPEPN</sequence>
<dbReference type="PANTHER" id="PTHR43289:SF34">
    <property type="entry name" value="SERINE_THREONINE-PROTEIN KINASE YBDM-RELATED"/>
    <property type="match status" value="1"/>
</dbReference>
<keyword evidence="2 5" id="KW-0547">Nucleotide-binding</keyword>
<keyword evidence="9" id="KW-0723">Serine/threonine-protein kinase</keyword>
<evidence type="ECO:0000256" key="3">
    <source>
        <dbReference type="ARBA" id="ARBA00022777"/>
    </source>
</evidence>
<feature type="region of interest" description="Disordered" evidence="6">
    <location>
        <begin position="303"/>
        <end position="326"/>
    </location>
</feature>
<dbReference type="RefSeq" id="WP_181583056.1">
    <property type="nucleotide sequence ID" value="NZ_CP059399.1"/>
</dbReference>
<keyword evidence="7" id="KW-0812">Transmembrane</keyword>
<dbReference type="GO" id="GO:0004674">
    <property type="term" value="F:protein serine/threonine kinase activity"/>
    <property type="evidence" value="ECO:0007669"/>
    <property type="project" value="UniProtKB-KW"/>
</dbReference>
<gene>
    <name evidence="9" type="ORF">H0264_06105</name>
</gene>
<dbReference type="PROSITE" id="PS00108">
    <property type="entry name" value="PROTEIN_KINASE_ST"/>
    <property type="match status" value="1"/>
</dbReference>
<dbReference type="PROSITE" id="PS00107">
    <property type="entry name" value="PROTEIN_KINASE_ATP"/>
    <property type="match status" value="1"/>
</dbReference>
<keyword evidence="7" id="KW-1133">Transmembrane helix</keyword>
<keyword evidence="4 5" id="KW-0067">ATP-binding</keyword>
<dbReference type="GO" id="GO:0005524">
    <property type="term" value="F:ATP binding"/>
    <property type="evidence" value="ECO:0007669"/>
    <property type="project" value="UniProtKB-UniRule"/>
</dbReference>
<feature type="transmembrane region" description="Helical" evidence="7">
    <location>
        <begin position="338"/>
        <end position="357"/>
    </location>
</feature>
<organism evidence="9 10">
    <name type="scientific">Nocardia huaxiensis</name>
    <dbReference type="NCBI Taxonomy" id="2755382"/>
    <lineage>
        <taxon>Bacteria</taxon>
        <taxon>Bacillati</taxon>
        <taxon>Actinomycetota</taxon>
        <taxon>Actinomycetes</taxon>
        <taxon>Mycobacteriales</taxon>
        <taxon>Nocardiaceae</taxon>
        <taxon>Nocardia</taxon>
    </lineage>
</organism>
<dbReference type="PANTHER" id="PTHR43289">
    <property type="entry name" value="MITOGEN-ACTIVATED PROTEIN KINASE KINASE KINASE 20-RELATED"/>
    <property type="match status" value="1"/>
</dbReference>
<dbReference type="SMART" id="SM00220">
    <property type="entry name" value="S_TKc"/>
    <property type="match status" value="1"/>
</dbReference>
<dbReference type="InterPro" id="IPR008271">
    <property type="entry name" value="Ser/Thr_kinase_AS"/>
</dbReference>
<accession>A0A7D6ZEQ8</accession>
<feature type="binding site" evidence="5">
    <location>
        <position position="45"/>
    </location>
    <ligand>
        <name>ATP</name>
        <dbReference type="ChEBI" id="CHEBI:30616"/>
    </ligand>
</feature>
<dbReference type="KEGG" id="nhu:H0264_06105"/>
<keyword evidence="7" id="KW-0472">Membrane</keyword>
<feature type="domain" description="Protein kinase" evidence="8">
    <location>
        <begin position="17"/>
        <end position="277"/>
    </location>
</feature>
<evidence type="ECO:0000256" key="1">
    <source>
        <dbReference type="ARBA" id="ARBA00022679"/>
    </source>
</evidence>
<dbReference type="EMBL" id="CP059399">
    <property type="protein sequence ID" value="QLY31878.1"/>
    <property type="molecule type" value="Genomic_DNA"/>
</dbReference>
<evidence type="ECO:0000256" key="6">
    <source>
        <dbReference type="SAM" id="MobiDB-lite"/>
    </source>
</evidence>
<dbReference type="Proteomes" id="UP000515512">
    <property type="component" value="Chromosome"/>
</dbReference>
<dbReference type="Gene3D" id="3.30.200.20">
    <property type="entry name" value="Phosphorylase Kinase, domain 1"/>
    <property type="match status" value="1"/>
</dbReference>